<dbReference type="GO" id="GO:0006298">
    <property type="term" value="P:mismatch repair"/>
    <property type="evidence" value="ECO:0007669"/>
    <property type="project" value="InterPro"/>
</dbReference>
<dbReference type="PANTHER" id="PTHR11361:SF152">
    <property type="entry name" value="DNA MISMATCH REPAIR PROTEIN"/>
    <property type="match status" value="1"/>
</dbReference>
<dbReference type="InterPro" id="IPR027417">
    <property type="entry name" value="P-loop_NTPase"/>
</dbReference>
<evidence type="ECO:0000259" key="5">
    <source>
        <dbReference type="SMART" id="SM00534"/>
    </source>
</evidence>
<feature type="transmembrane region" description="Helical" evidence="4">
    <location>
        <begin position="117"/>
        <end position="147"/>
    </location>
</feature>
<evidence type="ECO:0000256" key="4">
    <source>
        <dbReference type="SAM" id="Phobius"/>
    </source>
</evidence>
<feature type="domain" description="DNA mismatch repair proteins mutS family" evidence="5">
    <location>
        <begin position="351"/>
        <end position="535"/>
    </location>
</feature>
<dbReference type="SUPFAM" id="SSF52540">
    <property type="entry name" value="P-loop containing nucleoside triphosphate hydrolases"/>
    <property type="match status" value="1"/>
</dbReference>
<protein>
    <recommendedName>
        <fullName evidence="5">DNA mismatch repair proteins mutS family domain-containing protein</fullName>
    </recommendedName>
</protein>
<keyword evidence="4" id="KW-0472">Membrane</keyword>
<dbReference type="GO" id="GO:0005524">
    <property type="term" value="F:ATP binding"/>
    <property type="evidence" value="ECO:0007669"/>
    <property type="project" value="UniProtKB-KW"/>
</dbReference>
<dbReference type="InterPro" id="IPR000432">
    <property type="entry name" value="DNA_mismatch_repair_MutS_C"/>
</dbReference>
<keyword evidence="4" id="KW-1133">Transmembrane helix</keyword>
<evidence type="ECO:0000256" key="2">
    <source>
        <dbReference type="ARBA" id="ARBA00022840"/>
    </source>
</evidence>
<dbReference type="Gene3D" id="3.40.50.300">
    <property type="entry name" value="P-loop containing nucleotide triphosphate hydrolases"/>
    <property type="match status" value="1"/>
</dbReference>
<feature type="transmembrane region" description="Helical" evidence="4">
    <location>
        <begin position="188"/>
        <end position="209"/>
    </location>
</feature>
<proteinExistence type="predicted"/>
<dbReference type="PANTHER" id="PTHR11361">
    <property type="entry name" value="DNA MISMATCH REPAIR PROTEIN MUTS FAMILY MEMBER"/>
    <property type="match status" value="1"/>
</dbReference>
<organism evidence="6">
    <name type="scientific">viral metagenome</name>
    <dbReference type="NCBI Taxonomy" id="1070528"/>
    <lineage>
        <taxon>unclassified sequences</taxon>
        <taxon>metagenomes</taxon>
        <taxon>organismal metagenomes</taxon>
    </lineage>
</organism>
<reference evidence="6" key="1">
    <citation type="journal article" date="2020" name="Nature">
        <title>Giant virus diversity and host interactions through global metagenomics.</title>
        <authorList>
            <person name="Schulz F."/>
            <person name="Roux S."/>
            <person name="Paez-Espino D."/>
            <person name="Jungbluth S."/>
            <person name="Walsh D.A."/>
            <person name="Denef V.J."/>
            <person name="McMahon K.D."/>
            <person name="Konstantinidis K.T."/>
            <person name="Eloe-Fadrosh E.A."/>
            <person name="Kyrpides N.C."/>
            <person name="Woyke T."/>
        </authorList>
    </citation>
    <scope>NUCLEOTIDE SEQUENCE</scope>
    <source>
        <strain evidence="6">GVMAG-S-1035118-87</strain>
    </source>
</reference>
<dbReference type="AlphaFoldDB" id="A0A6C0AHL9"/>
<dbReference type="InterPro" id="IPR045076">
    <property type="entry name" value="MutS"/>
</dbReference>
<keyword evidence="2" id="KW-0067">ATP-binding</keyword>
<name>A0A6C0AHL9_9ZZZZ</name>
<dbReference type="SMART" id="SM00534">
    <property type="entry name" value="MUTSac"/>
    <property type="match status" value="1"/>
</dbReference>
<accession>A0A6C0AHL9</accession>
<evidence type="ECO:0000256" key="1">
    <source>
        <dbReference type="ARBA" id="ARBA00022741"/>
    </source>
</evidence>
<dbReference type="Pfam" id="PF00488">
    <property type="entry name" value="MutS_V"/>
    <property type="match status" value="1"/>
</dbReference>
<keyword evidence="3" id="KW-0238">DNA-binding</keyword>
<dbReference type="GO" id="GO:0140664">
    <property type="term" value="F:ATP-dependent DNA damage sensor activity"/>
    <property type="evidence" value="ECO:0007669"/>
    <property type="project" value="InterPro"/>
</dbReference>
<dbReference type="GO" id="GO:0030983">
    <property type="term" value="F:mismatched DNA binding"/>
    <property type="evidence" value="ECO:0007669"/>
    <property type="project" value="InterPro"/>
</dbReference>
<sequence length="541" mass="62451">MEIFKLPIQYVSHKEVNPHILKDLELVQSEEIPVYDKLFKPTTNESKQTAHQWAKYYTTNTDFLTESAVLFQNAPKPIPIDAFVQHWNRIQDNKEFKISYQYIESERLSMLNQSSSFLTFISIYFITSPILFLLTPLIMVIIPFVILRMKSIELSWSTYLDILKQVLKQHAIGGLVTGFQDADVKQRAYLVGTALLFCVQLYTNIYTFYTFYTNITTVHTVFQEAGRYVTHTLDAMNHVQQSICALPTYQSFYRVLEEHKQRLTQFKAQLSGLNTSMFRCGEARALFYQLYDNAELKTTLHYSFGFHGFVQNIYQLSRQKKINPCMFSKNTSFVRAYYPTKHPVKNTYSLDKNKVLTGPNASGKTTMLKTTLINVLLSQQIGRGFYKSATICPYDAFYCYINIPDTSGRDSLFQAEARRCKEILNEVVKKERILCIFDELFSGTNPVEAVASAGSLLSFLTDYPSFQFLLTTHFFDLCENLKSNSTMEMIHMKTVNGRNTYKLGQGVSYDRGGVNVLEQLAYPTSIVKDARMRTKERIYNL</sequence>
<evidence type="ECO:0000256" key="3">
    <source>
        <dbReference type="ARBA" id="ARBA00023125"/>
    </source>
</evidence>
<keyword evidence="1" id="KW-0547">Nucleotide-binding</keyword>
<dbReference type="GO" id="GO:0005829">
    <property type="term" value="C:cytosol"/>
    <property type="evidence" value="ECO:0007669"/>
    <property type="project" value="TreeGrafter"/>
</dbReference>
<keyword evidence="4" id="KW-0812">Transmembrane</keyword>
<evidence type="ECO:0000313" key="6">
    <source>
        <dbReference type="EMBL" id="QHS78953.1"/>
    </source>
</evidence>
<dbReference type="EMBL" id="MN740625">
    <property type="protein sequence ID" value="QHS78953.1"/>
    <property type="molecule type" value="Genomic_DNA"/>
</dbReference>